<proteinExistence type="predicted"/>
<dbReference type="Gene3D" id="1.10.10.1150">
    <property type="entry name" value="Coenzyme PQQ synthesis protein D (PqqD)"/>
    <property type="match status" value="1"/>
</dbReference>
<evidence type="ECO:0000313" key="2">
    <source>
        <dbReference type="Proteomes" id="UP000515947"/>
    </source>
</evidence>
<sequence>MSPVPDDALVLRRHGTPIVEEVEVDGETVVYDSRSGSLHLLDPVGSLIWAALDGVTTLGEVSDELARVFGGRSSDVHADVTAFADRLLDLDLVDRVAGS</sequence>
<dbReference type="EMBL" id="CP060713">
    <property type="protein sequence ID" value="QNN52161.1"/>
    <property type="molecule type" value="Genomic_DNA"/>
</dbReference>
<protein>
    <submittedName>
        <fullName evidence="1">PqqD family protein</fullName>
    </submittedName>
</protein>
<name>A0A7G9R986_9ACTN</name>
<dbReference type="KEGG" id="nmes:H9L09_16915"/>
<dbReference type="AlphaFoldDB" id="A0A7G9R986"/>
<dbReference type="InterPro" id="IPR008792">
    <property type="entry name" value="PQQD"/>
</dbReference>
<organism evidence="1 2">
    <name type="scientific">Nocardioides mesophilus</name>
    <dbReference type="NCBI Taxonomy" id="433659"/>
    <lineage>
        <taxon>Bacteria</taxon>
        <taxon>Bacillati</taxon>
        <taxon>Actinomycetota</taxon>
        <taxon>Actinomycetes</taxon>
        <taxon>Propionibacteriales</taxon>
        <taxon>Nocardioidaceae</taxon>
        <taxon>Nocardioides</taxon>
    </lineage>
</organism>
<reference evidence="1 2" key="1">
    <citation type="submission" date="2020-08" db="EMBL/GenBank/DDBJ databases">
        <title>Genome sequence of Nocardioides mesophilus KACC 16243T.</title>
        <authorList>
            <person name="Hyun D.-W."/>
            <person name="Bae J.-W."/>
        </authorList>
    </citation>
    <scope>NUCLEOTIDE SEQUENCE [LARGE SCALE GENOMIC DNA]</scope>
    <source>
        <strain evidence="1 2">KACC 16243</strain>
    </source>
</reference>
<dbReference type="Proteomes" id="UP000515947">
    <property type="component" value="Chromosome"/>
</dbReference>
<evidence type="ECO:0000313" key="1">
    <source>
        <dbReference type="EMBL" id="QNN52161.1"/>
    </source>
</evidence>
<dbReference type="RefSeq" id="WP_187578003.1">
    <property type="nucleotide sequence ID" value="NZ_CP060713.1"/>
</dbReference>
<accession>A0A7G9R986</accession>
<keyword evidence="2" id="KW-1185">Reference proteome</keyword>
<dbReference type="InterPro" id="IPR041881">
    <property type="entry name" value="PqqD_sf"/>
</dbReference>
<gene>
    <name evidence="1" type="ORF">H9L09_16915</name>
</gene>
<dbReference type="Pfam" id="PF05402">
    <property type="entry name" value="PqqD"/>
    <property type="match status" value="1"/>
</dbReference>